<dbReference type="EMBL" id="JACFXV010000066">
    <property type="protein sequence ID" value="MBA5779185.1"/>
    <property type="molecule type" value="Genomic_DNA"/>
</dbReference>
<evidence type="ECO:0000256" key="1">
    <source>
        <dbReference type="ARBA" id="ARBA00004141"/>
    </source>
</evidence>
<proteinExistence type="predicted"/>
<dbReference type="AlphaFoldDB" id="A0A839AJ59"/>
<feature type="transmembrane region" description="Helical" evidence="5">
    <location>
        <begin position="86"/>
        <end position="108"/>
    </location>
</feature>
<keyword evidence="2 5" id="KW-0812">Transmembrane</keyword>
<evidence type="ECO:0000256" key="5">
    <source>
        <dbReference type="SAM" id="Phobius"/>
    </source>
</evidence>
<keyword evidence="8" id="KW-1185">Reference proteome</keyword>
<evidence type="ECO:0000313" key="8">
    <source>
        <dbReference type="Proteomes" id="UP000541109"/>
    </source>
</evidence>
<comment type="subcellular location">
    <subcellularLocation>
        <location evidence="1">Membrane</location>
        <topology evidence="1">Multi-pass membrane protein</topology>
    </subcellularLocation>
</comment>
<reference evidence="7 8" key="1">
    <citation type="submission" date="2020-07" db="EMBL/GenBank/DDBJ databases">
        <title>Stappia sp., F7233, whole genome shotgun sequencing project.</title>
        <authorList>
            <person name="Jiang S."/>
            <person name="Liu Z.W."/>
            <person name="Du Z.J."/>
        </authorList>
    </citation>
    <scope>NUCLEOTIDE SEQUENCE [LARGE SCALE GENOMIC DNA]</scope>
    <source>
        <strain evidence="7 8">F7233</strain>
    </source>
</reference>
<feature type="transmembrane region" description="Helical" evidence="5">
    <location>
        <begin position="12"/>
        <end position="32"/>
    </location>
</feature>
<name>A0A839AJ59_9HYPH</name>
<organism evidence="7 8">
    <name type="scientific">Stappia albiluteola</name>
    <dbReference type="NCBI Taxonomy" id="2758565"/>
    <lineage>
        <taxon>Bacteria</taxon>
        <taxon>Pseudomonadati</taxon>
        <taxon>Pseudomonadota</taxon>
        <taxon>Alphaproteobacteria</taxon>
        <taxon>Hyphomicrobiales</taxon>
        <taxon>Stappiaceae</taxon>
        <taxon>Stappia</taxon>
    </lineage>
</organism>
<gene>
    <name evidence="7" type="ORF">H2509_18810</name>
</gene>
<feature type="transmembrane region" description="Helical" evidence="5">
    <location>
        <begin position="47"/>
        <end position="74"/>
    </location>
</feature>
<evidence type="ECO:0000256" key="2">
    <source>
        <dbReference type="ARBA" id="ARBA00022692"/>
    </source>
</evidence>
<dbReference type="RefSeq" id="WP_182168012.1">
    <property type="nucleotide sequence ID" value="NZ_JACFXV010000066.1"/>
</dbReference>
<dbReference type="InterPro" id="IPR006977">
    <property type="entry name" value="Yip1_dom"/>
</dbReference>
<protein>
    <recommendedName>
        <fullName evidence="6">Yip1 domain-containing protein</fullName>
    </recommendedName>
</protein>
<feature type="transmembrane region" description="Helical" evidence="5">
    <location>
        <begin position="146"/>
        <end position="165"/>
    </location>
</feature>
<evidence type="ECO:0000259" key="6">
    <source>
        <dbReference type="Pfam" id="PF04893"/>
    </source>
</evidence>
<evidence type="ECO:0000313" key="7">
    <source>
        <dbReference type="EMBL" id="MBA5779185.1"/>
    </source>
</evidence>
<evidence type="ECO:0000256" key="3">
    <source>
        <dbReference type="ARBA" id="ARBA00022989"/>
    </source>
</evidence>
<keyword evidence="4 5" id="KW-0472">Membrane</keyword>
<accession>A0A839AJ59</accession>
<comment type="caution">
    <text evidence="7">The sequence shown here is derived from an EMBL/GenBank/DDBJ whole genome shotgun (WGS) entry which is preliminary data.</text>
</comment>
<feature type="transmembrane region" description="Helical" evidence="5">
    <location>
        <begin position="114"/>
        <end position="134"/>
    </location>
</feature>
<keyword evidence="3 5" id="KW-1133">Transmembrane helix</keyword>
<dbReference type="Pfam" id="PF04893">
    <property type="entry name" value="Yip1"/>
    <property type="match status" value="1"/>
</dbReference>
<evidence type="ECO:0000256" key="4">
    <source>
        <dbReference type="ARBA" id="ARBA00023136"/>
    </source>
</evidence>
<dbReference type="GO" id="GO:0016020">
    <property type="term" value="C:membrane"/>
    <property type="evidence" value="ECO:0007669"/>
    <property type="project" value="UniProtKB-SubCell"/>
</dbReference>
<dbReference type="Proteomes" id="UP000541109">
    <property type="component" value="Unassembled WGS sequence"/>
</dbReference>
<sequence length="167" mass="17231">MVTANKLAQYRGLTALGIPLTGILWSTGVYFGRAGEIEALDVSPAQAFFLVAVGGVSQTVALWFGLAAVTWAMIRVLRARIAFIRLLALLSTASVGLWAGAPAAGFYLTSEGPARPAAALIALAGVAASLVIAADGIREATGWTSTRAWCAIVFTAIFVASFASLSI</sequence>
<feature type="domain" description="Yip1" evidence="6">
    <location>
        <begin position="29"/>
        <end position="163"/>
    </location>
</feature>